<name>A0ABQ6A8P7_9PROT</name>
<feature type="transmembrane region" description="Helical" evidence="1">
    <location>
        <begin position="30"/>
        <end position="53"/>
    </location>
</feature>
<evidence type="ECO:0000313" key="2">
    <source>
        <dbReference type="EMBL" id="GLR68599.1"/>
    </source>
</evidence>
<keyword evidence="1" id="KW-0812">Transmembrane</keyword>
<sequence length="65" mass="7044">MLLTGFTLAAGVVTWVFAPIKFQADMGLLLSFMFIWNMLGAMILVPSLAYFLLPPSLFSRAGSSA</sequence>
<keyword evidence="3" id="KW-1185">Reference proteome</keyword>
<gene>
    <name evidence="2" type="ORF">GCM10010909_32800</name>
</gene>
<dbReference type="Proteomes" id="UP001156641">
    <property type="component" value="Unassembled WGS sequence"/>
</dbReference>
<keyword evidence="1" id="KW-0472">Membrane</keyword>
<dbReference type="RefSeq" id="WP_284259443.1">
    <property type="nucleotide sequence ID" value="NZ_BSOS01000090.1"/>
</dbReference>
<evidence type="ECO:0000313" key="3">
    <source>
        <dbReference type="Proteomes" id="UP001156641"/>
    </source>
</evidence>
<dbReference type="SUPFAM" id="SSF82866">
    <property type="entry name" value="Multidrug efflux transporter AcrB transmembrane domain"/>
    <property type="match status" value="1"/>
</dbReference>
<keyword evidence="1" id="KW-1133">Transmembrane helix</keyword>
<protein>
    <submittedName>
        <fullName evidence="2">Uncharacterized protein</fullName>
    </submittedName>
</protein>
<comment type="caution">
    <text evidence="2">The sequence shown here is derived from an EMBL/GenBank/DDBJ whole genome shotgun (WGS) entry which is preliminary data.</text>
</comment>
<accession>A0ABQ6A8P7</accession>
<reference evidence="3" key="1">
    <citation type="journal article" date="2019" name="Int. J. Syst. Evol. Microbiol.">
        <title>The Global Catalogue of Microorganisms (GCM) 10K type strain sequencing project: providing services to taxonomists for standard genome sequencing and annotation.</title>
        <authorList>
            <consortium name="The Broad Institute Genomics Platform"/>
            <consortium name="The Broad Institute Genome Sequencing Center for Infectious Disease"/>
            <person name="Wu L."/>
            <person name="Ma J."/>
        </authorList>
    </citation>
    <scope>NUCLEOTIDE SEQUENCE [LARGE SCALE GENOMIC DNA]</scope>
    <source>
        <strain evidence="3">NBRC 112502</strain>
    </source>
</reference>
<evidence type="ECO:0000256" key="1">
    <source>
        <dbReference type="SAM" id="Phobius"/>
    </source>
</evidence>
<dbReference type="EMBL" id="BSOS01000090">
    <property type="protein sequence ID" value="GLR68599.1"/>
    <property type="molecule type" value="Genomic_DNA"/>
</dbReference>
<organism evidence="2 3">
    <name type="scientific">Acidocella aquatica</name>
    <dbReference type="NCBI Taxonomy" id="1922313"/>
    <lineage>
        <taxon>Bacteria</taxon>
        <taxon>Pseudomonadati</taxon>
        <taxon>Pseudomonadota</taxon>
        <taxon>Alphaproteobacteria</taxon>
        <taxon>Acetobacterales</taxon>
        <taxon>Acidocellaceae</taxon>
        <taxon>Acidocella</taxon>
    </lineage>
</organism>
<proteinExistence type="predicted"/>